<evidence type="ECO:0000256" key="1">
    <source>
        <dbReference type="SAM" id="MobiDB-lite"/>
    </source>
</evidence>
<dbReference type="EMBL" id="JACCCW010000001">
    <property type="protein sequence ID" value="NYF78843.1"/>
    <property type="molecule type" value="Genomic_DNA"/>
</dbReference>
<sequence length="293" mass="31636">MAMRWLLLFALLRPTANILAQEPATVGPAQPAPARPQPATPLPDSPGAVKTYHQIIAVTTPPVCKSGEPSTIITDTTVTPHLKTRSCTPASEFSPYQRFLNSPAPLPMTSRQKGLLAIHDVIDPANLFTLTANAGFVIGIDSHTAYGPGWKGFGRNIGYGLTQDATGEFISTFAIDSILHQDPHYHRSPQASIPRRFLHAISHTVISQHDDGTPMPNYSTLLTYPISAEISNLYVPGVAVNGPSTVKRVIIGYASNPIDDLITEFLPDLAKRVHVHAVFAQQILNNISSGQPM</sequence>
<evidence type="ECO:0000313" key="4">
    <source>
        <dbReference type="Proteomes" id="UP000589520"/>
    </source>
</evidence>
<feature type="compositionally biased region" description="Pro residues" evidence="1">
    <location>
        <begin position="30"/>
        <end position="44"/>
    </location>
</feature>
<proteinExistence type="predicted"/>
<feature type="region of interest" description="Disordered" evidence="1">
    <location>
        <begin position="26"/>
        <end position="45"/>
    </location>
</feature>
<evidence type="ECO:0000256" key="2">
    <source>
        <dbReference type="SAM" id="SignalP"/>
    </source>
</evidence>
<keyword evidence="2" id="KW-0732">Signal</keyword>
<dbReference type="Proteomes" id="UP000589520">
    <property type="component" value="Unassembled WGS sequence"/>
</dbReference>
<organism evidence="3 4">
    <name type="scientific">Granulicella arctica</name>
    <dbReference type="NCBI Taxonomy" id="940613"/>
    <lineage>
        <taxon>Bacteria</taxon>
        <taxon>Pseudomonadati</taxon>
        <taxon>Acidobacteriota</taxon>
        <taxon>Terriglobia</taxon>
        <taxon>Terriglobales</taxon>
        <taxon>Acidobacteriaceae</taxon>
        <taxon>Granulicella</taxon>
    </lineage>
</organism>
<accession>A0A7Y9PGR5</accession>
<feature type="signal peptide" evidence="2">
    <location>
        <begin position="1"/>
        <end position="20"/>
    </location>
</feature>
<comment type="caution">
    <text evidence="3">The sequence shown here is derived from an EMBL/GenBank/DDBJ whole genome shotgun (WGS) entry which is preliminary data.</text>
</comment>
<gene>
    <name evidence="3" type="ORF">HDF17_001130</name>
</gene>
<name>A0A7Y9PGR5_9BACT</name>
<protein>
    <submittedName>
        <fullName evidence="3">Uncharacterized protein</fullName>
    </submittedName>
</protein>
<keyword evidence="4" id="KW-1185">Reference proteome</keyword>
<dbReference type="AlphaFoldDB" id="A0A7Y9PGR5"/>
<evidence type="ECO:0000313" key="3">
    <source>
        <dbReference type="EMBL" id="NYF78843.1"/>
    </source>
</evidence>
<feature type="chain" id="PRO_5031315418" evidence="2">
    <location>
        <begin position="21"/>
        <end position="293"/>
    </location>
</feature>
<reference evidence="3 4" key="1">
    <citation type="submission" date="2020-07" db="EMBL/GenBank/DDBJ databases">
        <title>Genomic Encyclopedia of Type Strains, Phase IV (KMG-V): Genome sequencing to study the core and pangenomes of soil and plant-associated prokaryotes.</title>
        <authorList>
            <person name="Whitman W."/>
        </authorList>
    </citation>
    <scope>NUCLEOTIDE SEQUENCE [LARGE SCALE GENOMIC DNA]</scope>
    <source>
        <strain evidence="3 4">X4EP2</strain>
    </source>
</reference>
<dbReference type="RefSeq" id="WP_179488603.1">
    <property type="nucleotide sequence ID" value="NZ_JACCCW010000001.1"/>
</dbReference>